<gene>
    <name evidence="19" type="primary">100634003</name>
</gene>
<dbReference type="InParanoid" id="A0A1X7VUT8"/>
<feature type="binding site" evidence="13">
    <location>
        <begin position="93"/>
        <end position="94"/>
    </location>
    <ligand>
        <name>ATP</name>
        <dbReference type="ChEBI" id="CHEBI:30616"/>
    </ligand>
</feature>
<evidence type="ECO:0000256" key="5">
    <source>
        <dbReference type="ARBA" id="ARBA00022723"/>
    </source>
</evidence>
<organism evidence="19">
    <name type="scientific">Amphimedon queenslandica</name>
    <name type="common">Sponge</name>
    <dbReference type="NCBI Taxonomy" id="400682"/>
    <lineage>
        <taxon>Eukaryota</taxon>
        <taxon>Metazoa</taxon>
        <taxon>Porifera</taxon>
        <taxon>Demospongiae</taxon>
        <taxon>Heteroscleromorpha</taxon>
        <taxon>Haplosclerida</taxon>
        <taxon>Niphatidae</taxon>
        <taxon>Amphimedon</taxon>
    </lineage>
</organism>
<keyword evidence="20" id="KW-1185">Reference proteome</keyword>
<dbReference type="GO" id="GO:0005524">
    <property type="term" value="F:ATP binding"/>
    <property type="evidence" value="ECO:0007669"/>
    <property type="project" value="UniProtKB-UniRule"/>
</dbReference>
<dbReference type="AlphaFoldDB" id="A0A1X7VUT8"/>
<feature type="active site" description="Glycyl thioester intermediate" evidence="12 15">
    <location>
        <position position="171"/>
    </location>
</feature>
<dbReference type="Gene3D" id="1.10.10.520">
    <property type="entry name" value="Ubiquitin activating enzymes (Uba3). Chain: B, domain 2"/>
    <property type="match status" value="1"/>
</dbReference>
<dbReference type="FunFam" id="3.40.50.720:FF:000618">
    <property type="entry name" value="SUMO-activating enzyme subunit 2"/>
    <property type="match status" value="1"/>
</dbReference>
<dbReference type="Pfam" id="PF14732">
    <property type="entry name" value="UAE_UbL"/>
    <property type="match status" value="1"/>
</dbReference>
<dbReference type="CDD" id="cd01489">
    <property type="entry name" value="Uba2_SUMO"/>
    <property type="match status" value="1"/>
</dbReference>
<feature type="binding site" evidence="13">
    <location>
        <begin position="115"/>
        <end position="120"/>
    </location>
    <ligand>
        <name>ATP</name>
        <dbReference type="ChEBI" id="CHEBI:30616"/>
    </ligand>
</feature>
<accession>A0A1X7VUT8</accession>
<evidence type="ECO:0000256" key="15">
    <source>
        <dbReference type="PROSITE-ProRule" id="PRU10132"/>
    </source>
</evidence>
<feature type="binding site" evidence="14">
    <location>
        <position position="419"/>
    </location>
    <ligand>
        <name>Zn(2+)</name>
        <dbReference type="ChEBI" id="CHEBI:29105"/>
    </ligand>
</feature>
<dbReference type="GO" id="GO:0005737">
    <property type="term" value="C:cytoplasm"/>
    <property type="evidence" value="ECO:0007669"/>
    <property type="project" value="TreeGrafter"/>
</dbReference>
<dbReference type="GO" id="GO:0016925">
    <property type="term" value="P:protein sumoylation"/>
    <property type="evidence" value="ECO:0007669"/>
    <property type="project" value="UniProtKB-UniRule"/>
</dbReference>
<dbReference type="EnsemblMetazoa" id="XM_011404480.2">
    <property type="protein sequence ID" value="XP_011402782.1"/>
    <property type="gene ID" value="LOC100634003"/>
</dbReference>
<sequence length="562" mass="62801">MADCLNESLRNTVSTSKVLVVGAGGIGCELIKNLVLTGFKNLVIVDLDTIDVSNLNRQFLFQKDHVGRPKVEVARESALAFNPTATITAIHDSILNPEYNISFYKQFALVMNALDNKKARNHVNRLCLAAGITLVESGSAGYLGQVTVIRKGASECYECQPKPAPKTFPGCTIRNTPSEPIHCIVWAKHLYSQLFGEPDADNDVSPDTALENGEVMEAENEVVQRVSTRQWVESKEYNPEQVFEKLFVSDIEYLLSMEKLWQTRQPPMPLKAESLLSSSDENDRDMLLPDQRIWSVAECVKVFMKSLPVLRERQLKEGELIWDKDDHNDLDFVVATANLRCHTFGIQLKSKFDIKSMAGNIIPAIATTNAVIAGLIVMEALKILDGQFNKCKTTYLPKNPNPRKRLLVTCPLLKPNPKCYVCSPCPEASVKLNTNSTTIATLRDKIIIGHFGMIAPDVEIDDGKGTILISSEEGETDDNLPKFLGEFNISGASRLKVDDFLQNYQLILNLFHSDEALSDEKEFEVISDDNIDEARLVKRKAEDDIESTSKKQRTDYNNSLIQ</sequence>
<evidence type="ECO:0000313" key="19">
    <source>
        <dbReference type="EnsemblMetazoa" id="Aqu2.1.43630_001"/>
    </source>
</evidence>
<dbReference type="GO" id="GO:0016740">
    <property type="term" value="F:transferase activity"/>
    <property type="evidence" value="ECO:0007669"/>
    <property type="project" value="UniProtKB-KW"/>
</dbReference>
<evidence type="ECO:0000259" key="18">
    <source>
        <dbReference type="Pfam" id="PF14732"/>
    </source>
</evidence>
<evidence type="ECO:0000256" key="13">
    <source>
        <dbReference type="PIRSR" id="PIRSR039133-2"/>
    </source>
</evidence>
<comment type="similarity">
    <text evidence="3 11">Belongs to the ubiquitin-activating E1 family.</text>
</comment>
<keyword evidence="6 11" id="KW-0547">Nucleotide-binding</keyword>
<dbReference type="OrthoDB" id="10255449at2759"/>
<dbReference type="PANTHER" id="PTHR10953">
    <property type="entry name" value="UBIQUITIN-ACTIVATING ENZYME E1"/>
    <property type="match status" value="1"/>
</dbReference>
<feature type="binding site" evidence="13">
    <location>
        <begin position="54"/>
        <end position="57"/>
    </location>
    <ligand>
        <name>ATP</name>
        <dbReference type="ChEBI" id="CHEBI:30616"/>
    </ligand>
</feature>
<evidence type="ECO:0000256" key="11">
    <source>
        <dbReference type="PIRNR" id="PIRNR039133"/>
    </source>
</evidence>
<reference evidence="19" key="2">
    <citation type="submission" date="2017-05" db="UniProtKB">
        <authorList>
            <consortium name="EnsemblMetazoa"/>
        </authorList>
    </citation>
    <scope>IDENTIFICATION</scope>
</reference>
<feature type="binding site" evidence="14">
    <location>
        <position position="156"/>
    </location>
    <ligand>
        <name>Zn(2+)</name>
        <dbReference type="ChEBI" id="CHEBI:29105"/>
    </ligand>
</feature>
<feature type="binding site" evidence="13">
    <location>
        <begin position="22"/>
        <end position="27"/>
    </location>
    <ligand>
        <name>ATP</name>
        <dbReference type="ChEBI" id="CHEBI:30616"/>
    </ligand>
</feature>
<dbReference type="InterPro" id="IPR028077">
    <property type="entry name" value="UAE_UbL_dom"/>
</dbReference>
<dbReference type="SUPFAM" id="SSF69572">
    <property type="entry name" value="Activating enzymes of the ubiquitin-like proteins"/>
    <property type="match status" value="1"/>
</dbReference>
<feature type="region of interest" description="Disordered" evidence="16">
    <location>
        <begin position="540"/>
        <end position="562"/>
    </location>
</feature>
<feature type="compositionally biased region" description="Basic and acidic residues" evidence="16">
    <location>
        <begin position="540"/>
        <end position="554"/>
    </location>
</feature>
<keyword evidence="5 11" id="KW-0479">Metal-binding</keyword>
<feature type="domain" description="THIF-type NAD/FAD binding fold" evidence="17">
    <location>
        <begin position="8"/>
        <end position="419"/>
    </location>
</feature>
<feature type="binding site" evidence="14">
    <location>
        <position position="422"/>
    </location>
    <ligand>
        <name>Zn(2+)</name>
        <dbReference type="ChEBI" id="CHEBI:29105"/>
    </ligand>
</feature>
<dbReference type="Gene3D" id="3.10.290.20">
    <property type="entry name" value="Ubiquitin-like 2 activating enzyme e1b. Chain: B, domain 3"/>
    <property type="match status" value="1"/>
</dbReference>
<dbReference type="InterPro" id="IPR045886">
    <property type="entry name" value="ThiF/MoeB/HesA"/>
</dbReference>
<dbReference type="eggNOG" id="KOG2013">
    <property type="taxonomic scope" value="Eukaryota"/>
</dbReference>
<evidence type="ECO:0000259" key="17">
    <source>
        <dbReference type="Pfam" id="PF00899"/>
    </source>
</evidence>
<keyword evidence="8 11" id="KW-0862">Zinc</keyword>
<dbReference type="InterPro" id="IPR023318">
    <property type="entry name" value="Ub_act_enz_dom_a_sf"/>
</dbReference>
<keyword evidence="10" id="KW-0539">Nucleus</keyword>
<feature type="domain" description="Ubiquitin/SUMO-activating enzyme ubiquitin-like" evidence="18">
    <location>
        <begin position="430"/>
        <end position="515"/>
    </location>
</feature>
<evidence type="ECO:0000256" key="3">
    <source>
        <dbReference type="ARBA" id="ARBA00005673"/>
    </source>
</evidence>
<reference evidence="20" key="1">
    <citation type="journal article" date="2010" name="Nature">
        <title>The Amphimedon queenslandica genome and the evolution of animal complexity.</title>
        <authorList>
            <person name="Srivastava M."/>
            <person name="Simakov O."/>
            <person name="Chapman J."/>
            <person name="Fahey B."/>
            <person name="Gauthier M.E."/>
            <person name="Mitros T."/>
            <person name="Richards G.S."/>
            <person name="Conaco C."/>
            <person name="Dacre M."/>
            <person name="Hellsten U."/>
            <person name="Larroux C."/>
            <person name="Putnam N.H."/>
            <person name="Stanke M."/>
            <person name="Adamska M."/>
            <person name="Darling A."/>
            <person name="Degnan S.M."/>
            <person name="Oakley T.H."/>
            <person name="Plachetzki D.C."/>
            <person name="Zhai Y."/>
            <person name="Adamski M."/>
            <person name="Calcino A."/>
            <person name="Cummins S.F."/>
            <person name="Goodstein D.M."/>
            <person name="Harris C."/>
            <person name="Jackson D.J."/>
            <person name="Leys S.P."/>
            <person name="Shu S."/>
            <person name="Woodcroft B.J."/>
            <person name="Vervoort M."/>
            <person name="Kosik K.S."/>
            <person name="Manning G."/>
            <person name="Degnan B.M."/>
            <person name="Rokhsar D.S."/>
        </authorList>
    </citation>
    <scope>NUCLEOTIDE SEQUENCE [LARGE SCALE GENOMIC DNA]</scope>
</reference>
<proteinExistence type="inferred from homology"/>
<evidence type="ECO:0000256" key="8">
    <source>
        <dbReference type="ARBA" id="ARBA00022833"/>
    </source>
</evidence>
<evidence type="ECO:0000313" key="20">
    <source>
        <dbReference type="Proteomes" id="UP000007879"/>
    </source>
</evidence>
<dbReference type="Proteomes" id="UP000007879">
    <property type="component" value="Unassembled WGS sequence"/>
</dbReference>
<evidence type="ECO:0000256" key="12">
    <source>
        <dbReference type="PIRSR" id="PIRSR039133-1"/>
    </source>
</evidence>
<dbReference type="PIRSF" id="PIRSF039133">
    <property type="entry name" value="SUMO_E1B"/>
    <property type="match status" value="1"/>
</dbReference>
<keyword evidence="9 11" id="KW-0067">ATP-binding</keyword>
<protein>
    <recommendedName>
        <fullName evidence="11">SUMO-activating enzyme subunit</fullName>
    </recommendedName>
</protein>
<dbReference type="InterPro" id="IPR000594">
    <property type="entry name" value="ThiF_NAD_FAD-bd"/>
</dbReference>
<evidence type="ECO:0000256" key="4">
    <source>
        <dbReference type="ARBA" id="ARBA00022679"/>
    </source>
</evidence>
<name>A0A1X7VUT8_AMPQE</name>
<dbReference type="EnsemblMetazoa" id="Aqu2.1.43630_001">
    <property type="protein sequence ID" value="Aqu2.1.43630_001"/>
    <property type="gene ID" value="Aqu2.1.43630"/>
</dbReference>
<comment type="subunit">
    <text evidence="11">Heterodimer.</text>
</comment>
<evidence type="ECO:0000256" key="7">
    <source>
        <dbReference type="ARBA" id="ARBA00022786"/>
    </source>
</evidence>
<keyword evidence="7 11" id="KW-0833">Ubl conjugation pathway</keyword>
<dbReference type="PANTHER" id="PTHR10953:SF5">
    <property type="entry name" value="SUMO-ACTIVATING ENZYME SUBUNIT 2"/>
    <property type="match status" value="1"/>
</dbReference>
<dbReference type="GO" id="GO:0019948">
    <property type="term" value="F:SUMO activating enzyme activity"/>
    <property type="evidence" value="ECO:0007669"/>
    <property type="project" value="UniProtKB-UniRule"/>
</dbReference>
<dbReference type="KEGG" id="aqu:100634003"/>
<dbReference type="UniPathway" id="UPA00886"/>
<dbReference type="PROSITE" id="PS00865">
    <property type="entry name" value="UBIQUITIN_ACTIVAT_2"/>
    <property type="match status" value="1"/>
</dbReference>
<evidence type="ECO:0000256" key="1">
    <source>
        <dbReference type="ARBA" id="ARBA00004123"/>
    </source>
</evidence>
<evidence type="ECO:0000256" key="6">
    <source>
        <dbReference type="ARBA" id="ARBA00022741"/>
    </source>
</evidence>
<evidence type="ECO:0000256" key="16">
    <source>
        <dbReference type="SAM" id="MobiDB-lite"/>
    </source>
</evidence>
<feature type="binding site" evidence="13">
    <location>
        <position position="46"/>
    </location>
    <ligand>
        <name>ATP</name>
        <dbReference type="ChEBI" id="CHEBI:30616"/>
    </ligand>
</feature>
<dbReference type="FunFam" id="3.50.50.80:FF:000002">
    <property type="entry name" value="SUMO-activating enzyme subunit 2"/>
    <property type="match status" value="1"/>
</dbReference>
<dbReference type="InterPro" id="IPR030661">
    <property type="entry name" value="Uba2"/>
</dbReference>
<dbReference type="GO" id="GO:0031510">
    <property type="term" value="C:SUMO activating enzyme complex"/>
    <property type="evidence" value="ECO:0007669"/>
    <property type="project" value="UniProtKB-UniRule"/>
</dbReference>
<dbReference type="InterPro" id="IPR033127">
    <property type="entry name" value="UBQ-activ_enz_E1_Cys_AS"/>
</dbReference>
<feature type="binding site" evidence="14">
    <location>
        <position position="159"/>
    </location>
    <ligand>
        <name>Zn(2+)</name>
        <dbReference type="ChEBI" id="CHEBI:29105"/>
    </ligand>
</feature>
<dbReference type="Pfam" id="PF00899">
    <property type="entry name" value="ThiF"/>
    <property type="match status" value="1"/>
</dbReference>
<evidence type="ECO:0000256" key="9">
    <source>
        <dbReference type="ARBA" id="ARBA00022840"/>
    </source>
</evidence>
<evidence type="ECO:0000256" key="2">
    <source>
        <dbReference type="ARBA" id="ARBA00004718"/>
    </source>
</evidence>
<dbReference type="GO" id="GO:0046872">
    <property type="term" value="F:metal ion binding"/>
    <property type="evidence" value="ECO:0007669"/>
    <property type="project" value="UniProtKB-KW"/>
</dbReference>
<comment type="pathway">
    <text evidence="2 11">Protein modification; protein sumoylation.</text>
</comment>
<comment type="subcellular location">
    <subcellularLocation>
        <location evidence="1">Nucleus</location>
    </subcellularLocation>
</comment>
<dbReference type="Gene3D" id="3.50.50.80">
    <property type="entry name" value="Ubiquitin-activating enzyme E1, inactive adenylation domain, subdomain 1"/>
    <property type="match status" value="1"/>
</dbReference>
<dbReference type="InterPro" id="IPR035985">
    <property type="entry name" value="Ubiquitin-activating_enz"/>
</dbReference>
<evidence type="ECO:0000256" key="10">
    <source>
        <dbReference type="ARBA" id="ARBA00023242"/>
    </source>
</evidence>
<evidence type="ECO:0000256" key="14">
    <source>
        <dbReference type="PIRSR" id="PIRSR039133-3"/>
    </source>
</evidence>
<dbReference type="STRING" id="400682.A0A1X7VUT8"/>
<keyword evidence="4" id="KW-0808">Transferase</keyword>
<feature type="binding site" evidence="13">
    <location>
        <position position="70"/>
    </location>
    <ligand>
        <name>ATP</name>
        <dbReference type="ChEBI" id="CHEBI:30616"/>
    </ligand>
</feature>
<dbReference type="InterPro" id="IPR042449">
    <property type="entry name" value="Ub-E1_IAD_1"/>
</dbReference>